<organism evidence="2">
    <name type="scientific">uncultured Acetobacteraceae bacterium</name>
    <dbReference type="NCBI Taxonomy" id="169975"/>
    <lineage>
        <taxon>Bacteria</taxon>
        <taxon>Pseudomonadati</taxon>
        <taxon>Pseudomonadota</taxon>
        <taxon>Alphaproteobacteria</taxon>
        <taxon>Acetobacterales</taxon>
        <taxon>Acetobacteraceae</taxon>
        <taxon>environmental samples</taxon>
    </lineage>
</organism>
<dbReference type="EMBL" id="CADCTG010000291">
    <property type="protein sequence ID" value="CAA9281218.1"/>
    <property type="molecule type" value="Genomic_DNA"/>
</dbReference>
<dbReference type="PANTHER" id="PTHR33840:SF1">
    <property type="entry name" value="TLE1 PHOSPHOLIPASE DOMAIN-CONTAINING PROTEIN"/>
    <property type="match status" value="1"/>
</dbReference>
<name>A0A6J4JKX5_9PROT</name>
<proteinExistence type="predicted"/>
<dbReference type="Pfam" id="PF09994">
    <property type="entry name" value="T6SS_Tle1-like_cat"/>
    <property type="match status" value="1"/>
</dbReference>
<evidence type="ECO:0000259" key="1">
    <source>
        <dbReference type="Pfam" id="PF09994"/>
    </source>
</evidence>
<gene>
    <name evidence="2" type="ORF">AVDCRST_MAG08-3779</name>
</gene>
<feature type="domain" description="T6SS Phospholipase effector Tle1-like catalytic" evidence="1">
    <location>
        <begin position="3"/>
        <end position="307"/>
    </location>
</feature>
<dbReference type="AlphaFoldDB" id="A0A6J4JKX5"/>
<reference evidence="2" key="1">
    <citation type="submission" date="2020-02" db="EMBL/GenBank/DDBJ databases">
        <authorList>
            <person name="Meier V. D."/>
        </authorList>
    </citation>
    <scope>NUCLEOTIDE SEQUENCE</scope>
    <source>
        <strain evidence="2">AVDCRST_MAG08</strain>
    </source>
</reference>
<dbReference type="InterPro" id="IPR018712">
    <property type="entry name" value="Tle1-like_cat"/>
</dbReference>
<protein>
    <recommendedName>
        <fullName evidence="1">T6SS Phospholipase effector Tle1-like catalytic domain-containing protein</fullName>
    </recommendedName>
</protein>
<evidence type="ECO:0000313" key="2">
    <source>
        <dbReference type="EMBL" id="CAA9281218.1"/>
    </source>
</evidence>
<dbReference type="PANTHER" id="PTHR33840">
    <property type="match status" value="1"/>
</dbReference>
<sequence length="422" mass="46552">MAKNLVFFADGTGNDRAQGRKTNVAKLSDRAENMRVAAGGPTWQHLSGPALDGELAHPGVRQITHYDEGVGTEFGDLVGKATGSGISRNIQDGYDFLVRFHEPGDRVFLFGFSRGAYTVRSLAGLVGLCGVAKRFQGDGGTDLRHDAGARRKIVAGAYAVYKTGSGQKEAGREARSAAAERFRRAHAHPEHEDPAARAPYLIGVWDTVRSLGIPLGYKDWELSLWPHRFHDHDLNPCVRYAFHALSIDDRRQQFLPTLWNEPTRAQEIGDPVGQVFEQVWFPGVHADVGGGYEDSGLSDVALGWMIDKAVSAGHPLLFSGDPRSGLDPRPTARLHDSRDRFWKKLVYREAPRSICKGHQEPLSKATTKTGEAFLHGSWRDRIGELFSSYDSPHLGGHPDYLRVLDQLGRGVRPPSGPWSHIR</sequence>
<accession>A0A6J4JKX5</accession>